<dbReference type="PROSITE" id="PS00674">
    <property type="entry name" value="AAA"/>
    <property type="match status" value="1"/>
</dbReference>
<dbReference type="HAMAP" id="MF_01458">
    <property type="entry name" value="FtsH"/>
    <property type="match status" value="1"/>
</dbReference>
<dbReference type="GO" id="GO:0008237">
    <property type="term" value="F:metallopeptidase activity"/>
    <property type="evidence" value="ECO:0007669"/>
    <property type="project" value="UniProtKB-KW"/>
</dbReference>
<dbReference type="Gene3D" id="3.40.50.300">
    <property type="entry name" value="P-loop containing nucleotide triphosphate hydrolases"/>
    <property type="match status" value="1"/>
</dbReference>
<comment type="subunit">
    <text evidence="14">Homohexamer.</text>
</comment>
<evidence type="ECO:0000256" key="4">
    <source>
        <dbReference type="ARBA" id="ARBA00022670"/>
    </source>
</evidence>
<dbReference type="EMBL" id="JBHSIT010000001">
    <property type="protein sequence ID" value="MFC4906441.1"/>
    <property type="molecule type" value="Genomic_DNA"/>
</dbReference>
<dbReference type="Pfam" id="PF17862">
    <property type="entry name" value="AAA_lid_3"/>
    <property type="match status" value="1"/>
</dbReference>
<evidence type="ECO:0000256" key="12">
    <source>
        <dbReference type="ARBA" id="ARBA00023049"/>
    </source>
</evidence>
<keyword evidence="8 14" id="KW-0378">Hydrolase</keyword>
<evidence type="ECO:0000256" key="16">
    <source>
        <dbReference type="SAM" id="MobiDB-lite"/>
    </source>
</evidence>
<feature type="active site" evidence="14">
    <location>
        <position position="504"/>
    </location>
</feature>
<dbReference type="InterPro" id="IPR005936">
    <property type="entry name" value="FtsH"/>
</dbReference>
<evidence type="ECO:0000256" key="15">
    <source>
        <dbReference type="RuleBase" id="RU003651"/>
    </source>
</evidence>
<keyword evidence="11 14" id="KW-1133">Transmembrane helix</keyword>
<dbReference type="InterPro" id="IPR003593">
    <property type="entry name" value="AAA+_ATPase"/>
</dbReference>
<comment type="subcellular location">
    <subcellularLocation>
        <location evidence="14">Cell membrane</location>
        <topology evidence="14">Multi-pass membrane protein</topology>
        <orientation evidence="14">Cytoplasmic side</orientation>
    </subcellularLocation>
    <subcellularLocation>
        <location evidence="1">Membrane</location>
    </subcellularLocation>
</comment>
<dbReference type="PRINTS" id="PR00830">
    <property type="entry name" value="ENDOLAPTASE"/>
</dbReference>
<dbReference type="PANTHER" id="PTHR23076">
    <property type="entry name" value="METALLOPROTEASE M41 FTSH"/>
    <property type="match status" value="1"/>
</dbReference>
<comment type="cofactor">
    <cofactor evidence="14">
        <name>Zn(2+)</name>
        <dbReference type="ChEBI" id="CHEBI:29105"/>
    </cofactor>
    <text evidence="14">Binds 1 zinc ion per subunit.</text>
</comment>
<keyword evidence="7 14" id="KW-0547">Nucleotide-binding</keyword>
<organism evidence="18 19">
    <name type="scientific">Actinomadura gamaensis</name>
    <dbReference type="NCBI Taxonomy" id="1763541"/>
    <lineage>
        <taxon>Bacteria</taxon>
        <taxon>Bacillati</taxon>
        <taxon>Actinomycetota</taxon>
        <taxon>Actinomycetes</taxon>
        <taxon>Streptosporangiales</taxon>
        <taxon>Thermomonosporaceae</taxon>
        <taxon>Actinomadura</taxon>
    </lineage>
</organism>
<dbReference type="CDD" id="cd19501">
    <property type="entry name" value="RecA-like_FtsH"/>
    <property type="match status" value="1"/>
</dbReference>
<gene>
    <name evidence="14 18" type="primary">ftsH</name>
    <name evidence="18" type="ORF">ACFPCY_03845</name>
</gene>
<keyword evidence="12 14" id="KW-0482">Metalloprotease</keyword>
<dbReference type="Gene3D" id="1.10.8.60">
    <property type="match status" value="1"/>
</dbReference>
<dbReference type="Proteomes" id="UP001595872">
    <property type="component" value="Unassembled WGS sequence"/>
</dbReference>
<feature type="compositionally biased region" description="Polar residues" evidence="16">
    <location>
        <begin position="704"/>
        <end position="714"/>
    </location>
</feature>
<dbReference type="InterPro" id="IPR027417">
    <property type="entry name" value="P-loop_NTPase"/>
</dbReference>
<evidence type="ECO:0000256" key="6">
    <source>
        <dbReference type="ARBA" id="ARBA00022723"/>
    </source>
</evidence>
<keyword evidence="3 14" id="KW-1003">Cell membrane</keyword>
<comment type="caution">
    <text evidence="18">The sequence shown here is derived from an EMBL/GenBank/DDBJ whole genome shotgun (WGS) entry which is preliminary data.</text>
</comment>
<evidence type="ECO:0000256" key="3">
    <source>
        <dbReference type="ARBA" id="ARBA00022475"/>
    </source>
</evidence>
<dbReference type="Pfam" id="PF00004">
    <property type="entry name" value="AAA"/>
    <property type="match status" value="1"/>
</dbReference>
<comment type="similarity">
    <text evidence="15">Belongs to the AAA ATPase family.</text>
</comment>
<name>A0ABV9TSP4_9ACTN</name>
<evidence type="ECO:0000256" key="8">
    <source>
        <dbReference type="ARBA" id="ARBA00022801"/>
    </source>
</evidence>
<dbReference type="Gene3D" id="1.20.58.760">
    <property type="entry name" value="Peptidase M41"/>
    <property type="match status" value="1"/>
</dbReference>
<keyword evidence="5 14" id="KW-0812">Transmembrane</keyword>
<feature type="binding site" evidence="14">
    <location>
        <position position="579"/>
    </location>
    <ligand>
        <name>Zn(2+)</name>
        <dbReference type="ChEBI" id="CHEBI:29105"/>
        <note>catalytic</note>
    </ligand>
</feature>
<accession>A0ABV9TSP4</accession>
<sequence>MPSKPAETPPGQPNRARPEGRPDPRQPDRRQSVPPRDKPDQPWRAEGVKNPPEKRNGDDDGRGGGFKPNRNTFVFWLLLLLVFALSYTSMHVAGQKERADIPYTAFTRQVQQGNVKDVYTKGFAIQGKLKQAVQVPGQDDAKKTYTDFRTLRPEFANDNIYNEMVAKGVVVEAKPVNQDRGLLANLLLSLLPTLLFVGLWIGAMVWLQRRMTGGGRGGGMLGGFGRSPKPVTADEKRATFADVAGIDEVEGELEDVVDFLKDPDKYRRMGARAPRGVLLTGPPGTGKTLLARAVAGEADVPFYSAAASEFIEMVVGVGAARVRELFTEARKTAPSIIFIDEIDTIGRTRSSSASLGGHDEREQTLNQILTEMDGFSGSEGVVVIAATNRPDILDPALLRPGRFDRQITVSPPDLDGRVAILKVHVRDVPLAPEVDLTELAKMTPGMTGAELANLVNEAALMAVKRKHTATDNSDFATALEKIQLGTRRSLVMPEEERRRTSFHESGHALLGMLYPGADPVRKITIVPHGRALGVTVSTPDSDRYAYDERYLRGRIIGALGGMAAEELVFGVITTGAESDLQQVTQIARGMVGRWGMSGRIGPLSVLPPDGGDPVNQYASQGTLDAVDEEARRIVDECYQEALRTLSDNRDKLDALATTLLESETLDEAGAYAAAGLPRPSDTQPALVTADGHPTTEALPAPTDGRSNGTGPAPA</sequence>
<dbReference type="InterPro" id="IPR000642">
    <property type="entry name" value="Peptidase_M41"/>
</dbReference>
<dbReference type="Pfam" id="PF01434">
    <property type="entry name" value="Peptidase_M41"/>
    <property type="match status" value="1"/>
</dbReference>
<keyword evidence="9 14" id="KW-0862">Zinc</keyword>
<feature type="binding site" evidence="14">
    <location>
        <begin position="281"/>
        <end position="288"/>
    </location>
    <ligand>
        <name>ATP</name>
        <dbReference type="ChEBI" id="CHEBI:30616"/>
    </ligand>
</feature>
<dbReference type="SUPFAM" id="SSF52540">
    <property type="entry name" value="P-loop containing nucleoside triphosphate hydrolases"/>
    <property type="match status" value="1"/>
</dbReference>
<evidence type="ECO:0000259" key="17">
    <source>
        <dbReference type="SMART" id="SM00382"/>
    </source>
</evidence>
<dbReference type="EC" id="3.4.24.-" evidence="14"/>
<evidence type="ECO:0000256" key="1">
    <source>
        <dbReference type="ARBA" id="ARBA00004370"/>
    </source>
</evidence>
<evidence type="ECO:0000256" key="14">
    <source>
        <dbReference type="HAMAP-Rule" id="MF_01458"/>
    </source>
</evidence>
<feature type="domain" description="AAA+ ATPase" evidence="17">
    <location>
        <begin position="273"/>
        <end position="413"/>
    </location>
</feature>
<evidence type="ECO:0000256" key="13">
    <source>
        <dbReference type="ARBA" id="ARBA00023136"/>
    </source>
</evidence>
<evidence type="ECO:0000313" key="19">
    <source>
        <dbReference type="Proteomes" id="UP001595872"/>
    </source>
</evidence>
<dbReference type="Gene3D" id="3.30.720.210">
    <property type="match status" value="1"/>
</dbReference>
<proteinExistence type="inferred from homology"/>
<comment type="similarity">
    <text evidence="14">In the central section; belongs to the AAA ATPase family.</text>
</comment>
<evidence type="ECO:0000313" key="18">
    <source>
        <dbReference type="EMBL" id="MFC4906441.1"/>
    </source>
</evidence>
<dbReference type="SMART" id="SM00382">
    <property type="entry name" value="AAA"/>
    <property type="match status" value="1"/>
</dbReference>
<dbReference type="InterPro" id="IPR037219">
    <property type="entry name" value="Peptidase_M41-like"/>
</dbReference>
<evidence type="ECO:0000256" key="11">
    <source>
        <dbReference type="ARBA" id="ARBA00022989"/>
    </source>
</evidence>
<feature type="region of interest" description="Disordered" evidence="16">
    <location>
        <begin position="674"/>
        <end position="714"/>
    </location>
</feature>
<dbReference type="InterPro" id="IPR041569">
    <property type="entry name" value="AAA_lid_3"/>
</dbReference>
<protein>
    <recommendedName>
        <fullName evidence="14">ATP-dependent zinc metalloprotease FtsH</fullName>
        <ecNumber evidence="14">3.4.24.-</ecNumber>
    </recommendedName>
</protein>
<evidence type="ECO:0000256" key="9">
    <source>
        <dbReference type="ARBA" id="ARBA00022833"/>
    </source>
</evidence>
<feature type="transmembrane region" description="Helical" evidence="14">
    <location>
        <begin position="182"/>
        <end position="207"/>
    </location>
</feature>
<evidence type="ECO:0000256" key="2">
    <source>
        <dbReference type="ARBA" id="ARBA00010044"/>
    </source>
</evidence>
<dbReference type="SUPFAM" id="SSF140990">
    <property type="entry name" value="FtsH protease domain-like"/>
    <property type="match status" value="1"/>
</dbReference>
<evidence type="ECO:0000256" key="7">
    <source>
        <dbReference type="ARBA" id="ARBA00022741"/>
    </source>
</evidence>
<feature type="region of interest" description="Disordered" evidence="16">
    <location>
        <begin position="1"/>
        <end position="66"/>
    </location>
</feature>
<comment type="function">
    <text evidence="14">Acts as a processive, ATP-dependent zinc metallopeptidase for both cytoplasmic and membrane proteins. Plays a role in the quality control of integral membrane proteins.</text>
</comment>
<keyword evidence="4 14" id="KW-0645">Protease</keyword>
<evidence type="ECO:0000256" key="10">
    <source>
        <dbReference type="ARBA" id="ARBA00022840"/>
    </source>
</evidence>
<keyword evidence="6 14" id="KW-0479">Metal-binding</keyword>
<dbReference type="PANTHER" id="PTHR23076:SF97">
    <property type="entry name" value="ATP-DEPENDENT ZINC METALLOPROTEASE YME1L1"/>
    <property type="match status" value="1"/>
</dbReference>
<feature type="compositionally biased region" description="Basic and acidic residues" evidence="16">
    <location>
        <begin position="16"/>
        <end position="62"/>
    </location>
</feature>
<feature type="transmembrane region" description="Helical" evidence="14">
    <location>
        <begin position="73"/>
        <end position="93"/>
    </location>
</feature>
<dbReference type="RefSeq" id="WP_378252138.1">
    <property type="nucleotide sequence ID" value="NZ_JBHSIT010000001.1"/>
</dbReference>
<feature type="binding site" evidence="14">
    <location>
        <position position="503"/>
    </location>
    <ligand>
        <name>Zn(2+)</name>
        <dbReference type="ChEBI" id="CHEBI:29105"/>
        <note>catalytic</note>
    </ligand>
</feature>
<dbReference type="InterPro" id="IPR003959">
    <property type="entry name" value="ATPase_AAA_core"/>
</dbReference>
<keyword evidence="19" id="KW-1185">Reference proteome</keyword>
<comment type="similarity">
    <text evidence="2 14">In the C-terminal section; belongs to the peptidase M41 family.</text>
</comment>
<dbReference type="InterPro" id="IPR011546">
    <property type="entry name" value="Pept_M41_FtsH_extracell"/>
</dbReference>
<dbReference type="NCBIfam" id="TIGR01241">
    <property type="entry name" value="FtsH_fam"/>
    <property type="match status" value="1"/>
</dbReference>
<feature type="binding site" evidence="14">
    <location>
        <position position="507"/>
    </location>
    <ligand>
        <name>Zn(2+)</name>
        <dbReference type="ChEBI" id="CHEBI:29105"/>
        <note>catalytic</note>
    </ligand>
</feature>
<keyword evidence="13 14" id="KW-0472">Membrane</keyword>
<keyword evidence="10 14" id="KW-0067">ATP-binding</keyword>
<dbReference type="InterPro" id="IPR003960">
    <property type="entry name" value="ATPase_AAA_CS"/>
</dbReference>
<evidence type="ECO:0000256" key="5">
    <source>
        <dbReference type="ARBA" id="ARBA00022692"/>
    </source>
</evidence>
<reference evidence="19" key="1">
    <citation type="journal article" date="2019" name="Int. J. Syst. Evol. Microbiol.">
        <title>The Global Catalogue of Microorganisms (GCM) 10K type strain sequencing project: providing services to taxonomists for standard genome sequencing and annotation.</title>
        <authorList>
            <consortium name="The Broad Institute Genomics Platform"/>
            <consortium name="The Broad Institute Genome Sequencing Center for Infectious Disease"/>
            <person name="Wu L."/>
            <person name="Ma J."/>
        </authorList>
    </citation>
    <scope>NUCLEOTIDE SEQUENCE [LARGE SCALE GENOMIC DNA]</scope>
    <source>
        <strain evidence="19">KLKA75</strain>
    </source>
</reference>
<dbReference type="Pfam" id="PF06480">
    <property type="entry name" value="FtsH_ext"/>
    <property type="match status" value="1"/>
</dbReference>